<comment type="similarity">
    <text evidence="2 9">Belongs to the branched chain amino acid transporter family.</text>
</comment>
<dbReference type="GO" id="GO:0015190">
    <property type="term" value="F:L-leucine transmembrane transporter activity"/>
    <property type="evidence" value="ECO:0007669"/>
    <property type="project" value="TreeGrafter"/>
</dbReference>
<keyword evidence="7 9" id="KW-1133">Transmembrane helix</keyword>
<proteinExistence type="inferred from homology"/>
<dbReference type="EMBL" id="NIXT01000098">
    <property type="protein sequence ID" value="OXE34243.1"/>
    <property type="molecule type" value="Genomic_DNA"/>
</dbReference>
<organism evidence="10 11">
    <name type="scientific">Vibrio parahaemolyticus</name>
    <dbReference type="NCBI Taxonomy" id="670"/>
    <lineage>
        <taxon>Bacteria</taxon>
        <taxon>Pseudomonadati</taxon>
        <taxon>Pseudomonadota</taxon>
        <taxon>Gammaproteobacteria</taxon>
        <taxon>Vibrionales</taxon>
        <taxon>Vibrionaceae</taxon>
        <taxon>Vibrio</taxon>
    </lineage>
</organism>
<evidence type="ECO:0000256" key="9">
    <source>
        <dbReference type="RuleBase" id="RU362122"/>
    </source>
</evidence>
<comment type="caution">
    <text evidence="9">Lacks conserved residue(s) required for the propagation of feature annotation.</text>
</comment>
<sequence>MLSARNIAALGFMTFAMYLGAGNLIFPPFLGYQAGENFLSGMSGFLLTGVGLP</sequence>
<evidence type="ECO:0000256" key="2">
    <source>
        <dbReference type="ARBA" id="ARBA00008540"/>
    </source>
</evidence>
<dbReference type="GO" id="GO:0015820">
    <property type="term" value="P:L-leucine transport"/>
    <property type="evidence" value="ECO:0007669"/>
    <property type="project" value="TreeGrafter"/>
</dbReference>
<evidence type="ECO:0000256" key="8">
    <source>
        <dbReference type="ARBA" id="ARBA00023136"/>
    </source>
</evidence>
<accession>A0A227JGW4</accession>
<keyword evidence="4" id="KW-1003">Cell membrane</keyword>
<dbReference type="InterPro" id="IPR004685">
    <property type="entry name" value="Brnchd-chn_aa_trnsp_Livcs"/>
</dbReference>
<dbReference type="GO" id="GO:0015188">
    <property type="term" value="F:L-isoleucine transmembrane transporter activity"/>
    <property type="evidence" value="ECO:0007669"/>
    <property type="project" value="TreeGrafter"/>
</dbReference>
<dbReference type="AlphaFoldDB" id="A0A227JGW4"/>
<dbReference type="Pfam" id="PF05525">
    <property type="entry name" value="Branch_AA_trans"/>
    <property type="match status" value="1"/>
</dbReference>
<comment type="subcellular location">
    <subcellularLocation>
        <location evidence="9">Cell inner membrane</location>
        <topology evidence="9">Multi-pass membrane protein</topology>
    </subcellularLocation>
    <subcellularLocation>
        <location evidence="1">Cell membrane</location>
        <topology evidence="1">Multi-pass membrane protein</topology>
    </subcellularLocation>
</comment>
<evidence type="ECO:0000256" key="1">
    <source>
        <dbReference type="ARBA" id="ARBA00004651"/>
    </source>
</evidence>
<dbReference type="PANTHER" id="PTHR30588:SF0">
    <property type="entry name" value="BRANCHED-CHAIN AMINO ACID PERMEASE BRNQ"/>
    <property type="match status" value="1"/>
</dbReference>
<evidence type="ECO:0000256" key="3">
    <source>
        <dbReference type="ARBA" id="ARBA00022448"/>
    </source>
</evidence>
<dbReference type="GO" id="GO:0005886">
    <property type="term" value="C:plasma membrane"/>
    <property type="evidence" value="ECO:0007669"/>
    <property type="project" value="UniProtKB-SubCell"/>
</dbReference>
<keyword evidence="6 9" id="KW-0029">Amino-acid transport</keyword>
<comment type="function">
    <text evidence="9">Component of the transport system for branched-chain amino acids.</text>
</comment>
<keyword evidence="8 9" id="KW-0472">Membrane</keyword>
<reference evidence="10 11" key="1">
    <citation type="journal article" date="2017" name="Appl. Environ. Microbiol.">
        <title>Parallel evolution of two clades of a major Atlantic endemic Vibrio parahaemolyticus pathogen lineage by independent acquisition of related pathogenicity islands.</title>
        <authorList>
            <person name="Xu F."/>
            <person name="Gonzalez-Escalona N."/>
            <person name="Drees K.P."/>
            <person name="Sebra R.P."/>
            <person name="Cooper V.S."/>
            <person name="Jones S.H."/>
            <person name="Whistler C.A."/>
        </authorList>
    </citation>
    <scope>NUCLEOTIDE SEQUENCE [LARGE SCALE GENOMIC DNA]</scope>
    <source>
        <strain evidence="10 11">MAVP-3</strain>
    </source>
</reference>
<keyword evidence="3 9" id="KW-0813">Transport</keyword>
<dbReference type="GO" id="GO:0015818">
    <property type="term" value="P:isoleucine transport"/>
    <property type="evidence" value="ECO:0007669"/>
    <property type="project" value="TreeGrafter"/>
</dbReference>
<dbReference type="Proteomes" id="UP000214596">
    <property type="component" value="Unassembled WGS sequence"/>
</dbReference>
<feature type="transmembrane region" description="Helical" evidence="9">
    <location>
        <begin position="7"/>
        <end position="26"/>
    </location>
</feature>
<evidence type="ECO:0000313" key="11">
    <source>
        <dbReference type="Proteomes" id="UP000214596"/>
    </source>
</evidence>
<evidence type="ECO:0000256" key="5">
    <source>
        <dbReference type="ARBA" id="ARBA00022692"/>
    </source>
</evidence>
<gene>
    <name evidence="10" type="ORF">CA163_03320</name>
</gene>
<keyword evidence="5 9" id="KW-0812">Transmembrane</keyword>
<evidence type="ECO:0000256" key="6">
    <source>
        <dbReference type="ARBA" id="ARBA00022970"/>
    </source>
</evidence>
<feature type="non-terminal residue" evidence="10">
    <location>
        <position position="53"/>
    </location>
</feature>
<name>A0A227JGW4_VIBPH</name>
<protein>
    <recommendedName>
        <fullName evidence="9">Branched-chain amino acid transport system carrier protein</fullName>
    </recommendedName>
</protein>
<dbReference type="GO" id="GO:0005304">
    <property type="term" value="F:L-valine transmembrane transporter activity"/>
    <property type="evidence" value="ECO:0007669"/>
    <property type="project" value="TreeGrafter"/>
</dbReference>
<comment type="caution">
    <text evidence="10">The sequence shown here is derived from an EMBL/GenBank/DDBJ whole genome shotgun (WGS) entry which is preliminary data.</text>
</comment>
<evidence type="ECO:0000313" key="10">
    <source>
        <dbReference type="EMBL" id="OXE34243.1"/>
    </source>
</evidence>
<evidence type="ECO:0000256" key="4">
    <source>
        <dbReference type="ARBA" id="ARBA00022475"/>
    </source>
</evidence>
<dbReference type="PANTHER" id="PTHR30588">
    <property type="entry name" value="BRANCHED-CHAIN AMINO ACID TRANSPORT SYSTEM 2 CARRIER PROTEIN"/>
    <property type="match status" value="1"/>
</dbReference>
<evidence type="ECO:0000256" key="7">
    <source>
        <dbReference type="ARBA" id="ARBA00022989"/>
    </source>
</evidence>